<organism evidence="2 3">
    <name type="scientific">Cannabis sativa</name>
    <name type="common">Hemp</name>
    <name type="synonym">Marijuana</name>
    <dbReference type="NCBI Taxonomy" id="3483"/>
    <lineage>
        <taxon>Eukaryota</taxon>
        <taxon>Viridiplantae</taxon>
        <taxon>Streptophyta</taxon>
        <taxon>Embryophyta</taxon>
        <taxon>Tracheophyta</taxon>
        <taxon>Spermatophyta</taxon>
        <taxon>Magnoliopsida</taxon>
        <taxon>eudicotyledons</taxon>
        <taxon>Gunneridae</taxon>
        <taxon>Pentapetalae</taxon>
        <taxon>rosids</taxon>
        <taxon>fabids</taxon>
        <taxon>Rosales</taxon>
        <taxon>Cannabaceae</taxon>
        <taxon>Cannabis</taxon>
    </lineage>
</organism>
<dbReference type="Gene3D" id="3.40.50.620">
    <property type="entry name" value="HUPs"/>
    <property type="match status" value="1"/>
</dbReference>
<dbReference type="GO" id="GO:0005739">
    <property type="term" value="C:mitochondrion"/>
    <property type="evidence" value="ECO:0007669"/>
    <property type="project" value="TreeGrafter"/>
</dbReference>
<proteinExistence type="predicted"/>
<dbReference type="GO" id="GO:0002143">
    <property type="term" value="P:tRNA wobble position uridine thiolation"/>
    <property type="evidence" value="ECO:0007669"/>
    <property type="project" value="TreeGrafter"/>
</dbReference>
<evidence type="ECO:0000313" key="2">
    <source>
        <dbReference type="EnsemblPlants" id="cds.evm.model.03.1126"/>
    </source>
</evidence>
<dbReference type="EMBL" id="UZAU01000285">
    <property type="status" value="NOT_ANNOTATED_CDS"/>
    <property type="molecule type" value="Genomic_DNA"/>
</dbReference>
<dbReference type="GO" id="GO:0000049">
    <property type="term" value="F:tRNA binding"/>
    <property type="evidence" value="ECO:0007669"/>
    <property type="project" value="TreeGrafter"/>
</dbReference>
<reference evidence="2" key="2">
    <citation type="submission" date="2021-03" db="UniProtKB">
        <authorList>
            <consortium name="EnsemblPlants"/>
        </authorList>
    </citation>
    <scope>IDENTIFICATION</scope>
</reference>
<keyword evidence="3" id="KW-1185">Reference proteome</keyword>
<sequence>MINSWETDPKSFGVEADVFNLGETTYGVQGPRPGLADEPLSMMDLVVDIGPIKFQDHHDGQSIGQGERVKLQQSRLIRFIGPTGRFVQAQHDEQSISRGSSILWRMIAPIGPIRSRECFYKAFEEEIHQVIVENQLFKPGERIVIGSSGGKGAVIEEKVCGGPNDEKLRDFQEFNIEEEPHQMAQPSSLEALMMEFTAKNDALIQRQASSLRKLENQCELFVNDLCDKLHETLGINMENAKEEEESKNVILRNGDELEILGENFEQLQVLTSIQSSEEKDEEARISSLSTFVVAHNVVAFS</sequence>
<dbReference type="EnsemblPlants" id="evm.model.03.1126">
    <property type="protein sequence ID" value="cds.evm.model.03.1126"/>
    <property type="gene ID" value="evm.TU.03.1126"/>
</dbReference>
<dbReference type="PANTHER" id="PTHR11807">
    <property type="entry name" value="ATPASES OF THE PP SUPERFAMILY-RELATED"/>
    <property type="match status" value="1"/>
</dbReference>
<keyword evidence="1" id="KW-0808">Transferase</keyword>
<reference evidence="2" key="1">
    <citation type="submission" date="2018-11" db="EMBL/GenBank/DDBJ databases">
        <authorList>
            <person name="Grassa J C."/>
        </authorList>
    </citation>
    <scope>NUCLEOTIDE SEQUENCE [LARGE SCALE GENOMIC DNA]</scope>
</reference>
<dbReference type="InterPro" id="IPR014729">
    <property type="entry name" value="Rossmann-like_a/b/a_fold"/>
</dbReference>
<dbReference type="Proteomes" id="UP000596661">
    <property type="component" value="Chromosome 3"/>
</dbReference>
<dbReference type="PANTHER" id="PTHR11807:SF12">
    <property type="entry name" value="CYTOPLASMIC TRNA 2-THIOLATION PROTEIN 1"/>
    <property type="match status" value="1"/>
</dbReference>
<dbReference type="GO" id="GO:0002144">
    <property type="term" value="C:cytosolic tRNA wobble base thiouridylase complex"/>
    <property type="evidence" value="ECO:0007669"/>
    <property type="project" value="TreeGrafter"/>
</dbReference>
<evidence type="ECO:0000313" key="3">
    <source>
        <dbReference type="Proteomes" id="UP000596661"/>
    </source>
</evidence>
<accession>A0A803P429</accession>
<dbReference type="Gramene" id="evm.model.03.1126">
    <property type="protein sequence ID" value="cds.evm.model.03.1126"/>
    <property type="gene ID" value="evm.TU.03.1126"/>
</dbReference>
<dbReference type="GO" id="GO:0016740">
    <property type="term" value="F:transferase activity"/>
    <property type="evidence" value="ECO:0007669"/>
    <property type="project" value="UniProtKB-KW"/>
</dbReference>
<name>A0A803P429_CANSA</name>
<evidence type="ECO:0000256" key="1">
    <source>
        <dbReference type="ARBA" id="ARBA00022679"/>
    </source>
</evidence>
<protein>
    <submittedName>
        <fullName evidence="2">Uncharacterized protein</fullName>
    </submittedName>
</protein>
<dbReference type="AlphaFoldDB" id="A0A803P429"/>